<comment type="caution">
    <text evidence="3">The sequence shown here is derived from an EMBL/GenBank/DDBJ whole genome shotgun (WGS) entry which is preliminary data.</text>
</comment>
<dbReference type="PANTHER" id="PTHR31438">
    <property type="entry name" value="LYSINE N-ACYLTRANSFERASE C17G9.06C-RELATED"/>
    <property type="match status" value="1"/>
</dbReference>
<proteinExistence type="predicted"/>
<name>A0ABV1SJC5_9RHOB</name>
<keyword evidence="3" id="KW-0808">Transferase</keyword>
<feature type="domain" description="Acyltransferase MbtK/IucB-like conserved" evidence="2">
    <location>
        <begin position="151"/>
        <end position="197"/>
    </location>
</feature>
<dbReference type="InterPro" id="IPR016181">
    <property type="entry name" value="Acyl_CoA_acyltransferase"/>
</dbReference>
<dbReference type="SUPFAM" id="SSF55729">
    <property type="entry name" value="Acyl-CoA N-acyltransferases (Nat)"/>
    <property type="match status" value="1"/>
</dbReference>
<gene>
    <name evidence="3" type="ORF">VSX56_14535</name>
</gene>
<dbReference type="EC" id="2.3.1.-" evidence="3"/>
<keyword evidence="3" id="KW-0012">Acyltransferase</keyword>
<comment type="pathway">
    <text evidence="1">Siderophore biosynthesis.</text>
</comment>
<protein>
    <submittedName>
        <fullName evidence="3">GNAT family N-acetyltransferase</fullName>
        <ecNumber evidence="3">2.3.1.-</ecNumber>
    </submittedName>
</protein>
<dbReference type="GO" id="GO:0016746">
    <property type="term" value="F:acyltransferase activity"/>
    <property type="evidence" value="ECO:0007669"/>
    <property type="project" value="UniProtKB-KW"/>
</dbReference>
<evidence type="ECO:0000313" key="4">
    <source>
        <dbReference type="Proteomes" id="UP001438953"/>
    </source>
</evidence>
<dbReference type="InterPro" id="IPR019432">
    <property type="entry name" value="Acyltransferase_MbtK/IucB-like"/>
</dbReference>
<sequence length="343" mass="38557">MPEDLSAIAPSVTLPCGTRFGVTDHGGGRLGLTAPEAPMPPHALIAKALSACERLTAEGPEVALRLEGPQWAPVLPQLRAQGIALACASGDFVLPEMLWQRPDLWLCHNAPAYPQIWRQGPHGRHPLRPPAPEGMLYRRHIPWLGQTFGLRALTMEDLPLFHRWQNDPRVAAFFEEAGSLEAHQAYLERLLADPHMTGVIGMLDDMPFAYFELYWCRENRIGAHYEAGPFDRGWHVLVGEESVRGADYITAWLPSLMHYMFLSEPRCARIMGEPKASHAQQLRNLARAGFAHLRDFDFPHKRASLVALDRQHFFETRAWARPAPTDGQPLRLSAARLLDKGDW</sequence>
<dbReference type="Gene3D" id="3.40.630.30">
    <property type="match status" value="1"/>
</dbReference>
<organism evidence="3 4">
    <name type="scientific">Thioclava kandeliae</name>
    <dbReference type="NCBI Taxonomy" id="3070818"/>
    <lineage>
        <taxon>Bacteria</taxon>
        <taxon>Pseudomonadati</taxon>
        <taxon>Pseudomonadota</taxon>
        <taxon>Alphaproteobacteria</taxon>
        <taxon>Rhodobacterales</taxon>
        <taxon>Paracoccaceae</taxon>
        <taxon>Thioclava</taxon>
    </lineage>
</organism>
<keyword evidence="4" id="KW-1185">Reference proteome</keyword>
<evidence type="ECO:0000256" key="1">
    <source>
        <dbReference type="ARBA" id="ARBA00004924"/>
    </source>
</evidence>
<dbReference type="EMBL" id="JAYWLC010000013">
    <property type="protein sequence ID" value="MER5172993.1"/>
    <property type="molecule type" value="Genomic_DNA"/>
</dbReference>
<dbReference type="Pfam" id="PF13523">
    <property type="entry name" value="Acetyltransf_8"/>
    <property type="match status" value="1"/>
</dbReference>
<evidence type="ECO:0000313" key="3">
    <source>
        <dbReference type="EMBL" id="MER5172993.1"/>
    </source>
</evidence>
<dbReference type="SMART" id="SM01006">
    <property type="entry name" value="AlcB"/>
    <property type="match status" value="1"/>
</dbReference>
<reference evidence="3 4" key="2">
    <citation type="submission" date="2024-06" db="EMBL/GenBank/DDBJ databases">
        <title>Thioclava kandeliae sp. nov. from a rhizosphere soil sample of Kandelia candel in a mangrove.</title>
        <authorList>
            <person name="Mu T."/>
        </authorList>
    </citation>
    <scope>NUCLEOTIDE SEQUENCE [LARGE SCALE GENOMIC DNA]</scope>
    <source>
        <strain evidence="3 4">CPCC 100088</strain>
    </source>
</reference>
<dbReference type="RefSeq" id="WP_350938136.1">
    <property type="nucleotide sequence ID" value="NZ_JAYWLC010000013.1"/>
</dbReference>
<accession>A0ABV1SJC5</accession>
<reference evidence="3 4" key="1">
    <citation type="submission" date="2024-01" db="EMBL/GenBank/DDBJ databases">
        <authorList>
            <person name="Deng Y."/>
            <person name="Su J."/>
        </authorList>
    </citation>
    <scope>NUCLEOTIDE SEQUENCE [LARGE SCALE GENOMIC DNA]</scope>
    <source>
        <strain evidence="3 4">CPCC 100088</strain>
    </source>
</reference>
<dbReference type="PANTHER" id="PTHR31438:SF1">
    <property type="entry name" value="LYSINE N-ACYLTRANSFERASE C17G9.06C-RELATED"/>
    <property type="match status" value="1"/>
</dbReference>
<evidence type="ECO:0000259" key="2">
    <source>
        <dbReference type="SMART" id="SM01006"/>
    </source>
</evidence>
<dbReference type="Proteomes" id="UP001438953">
    <property type="component" value="Unassembled WGS sequence"/>
</dbReference>